<evidence type="ECO:0008006" key="6">
    <source>
        <dbReference type="Google" id="ProtNLM"/>
    </source>
</evidence>
<sequence length="118" mass="13294">MQKRQKLICMILILLLSSLVFTTCNMTYEQESNPHYFKPIVIEAKSIPSSSVDSIDDPPLKSDVLTRENPSTQTRELPTLTATHLLMASLAIGLFNLTLAIGYVLIRLLQKSRLSFKK</sequence>
<dbReference type="RefSeq" id="WP_262951062.1">
    <property type="nucleotide sequence ID" value="NZ_AP028127.1"/>
</dbReference>
<keyword evidence="2" id="KW-0812">Transmembrane</keyword>
<name>A0ABM8IGJ0_9FIRM</name>
<keyword evidence="3" id="KW-0732">Signal</keyword>
<dbReference type="Proteomes" id="UP001432099">
    <property type="component" value="Chromosome"/>
</dbReference>
<keyword evidence="2" id="KW-0472">Membrane</keyword>
<feature type="region of interest" description="Disordered" evidence="1">
    <location>
        <begin position="49"/>
        <end position="74"/>
    </location>
</feature>
<evidence type="ECO:0000313" key="5">
    <source>
        <dbReference type="Proteomes" id="UP001432099"/>
    </source>
</evidence>
<feature type="transmembrane region" description="Helical" evidence="2">
    <location>
        <begin position="85"/>
        <end position="109"/>
    </location>
</feature>
<accession>A0ABM8IGJ0</accession>
<reference evidence="4" key="1">
    <citation type="journal article" date="2024" name="Int. J. Syst. Evol. Microbiol.">
        <title>Turicibacter faecis sp. nov., isolated from faeces of heart failure mouse model.</title>
        <authorList>
            <person name="Imamura Y."/>
            <person name="Motooka D."/>
            <person name="Nakajima Y."/>
            <person name="Ito S."/>
            <person name="Kitakaze M."/>
            <person name="Iida T."/>
            <person name="Nakamura S."/>
        </authorList>
    </citation>
    <scope>NUCLEOTIDE SEQUENCE</scope>
    <source>
        <strain evidence="4">TC023</strain>
    </source>
</reference>
<dbReference type="EMBL" id="AP028127">
    <property type="protein sequence ID" value="BEH90353.1"/>
    <property type="molecule type" value="Genomic_DNA"/>
</dbReference>
<keyword evidence="2" id="KW-1133">Transmembrane helix</keyword>
<evidence type="ECO:0000256" key="2">
    <source>
        <dbReference type="SAM" id="Phobius"/>
    </source>
</evidence>
<feature type="signal peptide" evidence="3">
    <location>
        <begin position="1"/>
        <end position="22"/>
    </location>
</feature>
<protein>
    <recommendedName>
        <fullName evidence="6">Lipoprotein</fullName>
    </recommendedName>
</protein>
<evidence type="ECO:0000313" key="4">
    <source>
        <dbReference type="EMBL" id="BEH90353.1"/>
    </source>
</evidence>
<gene>
    <name evidence="4" type="ORF">T23_04550</name>
</gene>
<evidence type="ECO:0000256" key="1">
    <source>
        <dbReference type="SAM" id="MobiDB-lite"/>
    </source>
</evidence>
<evidence type="ECO:0000256" key="3">
    <source>
        <dbReference type="SAM" id="SignalP"/>
    </source>
</evidence>
<keyword evidence="5" id="KW-1185">Reference proteome</keyword>
<organism evidence="4 5">
    <name type="scientific">Turicibacter faecis</name>
    <dbReference type="NCBI Taxonomy" id="2963365"/>
    <lineage>
        <taxon>Bacteria</taxon>
        <taxon>Bacillati</taxon>
        <taxon>Bacillota</taxon>
        <taxon>Erysipelotrichia</taxon>
        <taxon>Erysipelotrichales</taxon>
        <taxon>Turicibacteraceae</taxon>
        <taxon>Turicibacter</taxon>
    </lineage>
</organism>
<proteinExistence type="predicted"/>
<feature type="chain" id="PRO_5046611070" description="Lipoprotein" evidence="3">
    <location>
        <begin position="23"/>
        <end position="118"/>
    </location>
</feature>